<evidence type="ECO:0000313" key="6">
    <source>
        <dbReference type="Proteomes" id="UP000185680"/>
    </source>
</evidence>
<dbReference type="Pfam" id="PF01970">
    <property type="entry name" value="TctA"/>
    <property type="match status" value="1"/>
</dbReference>
<feature type="transmembrane region" description="Helical" evidence="1">
    <location>
        <begin position="422"/>
        <end position="440"/>
    </location>
</feature>
<feature type="transmembrane region" description="Helical" evidence="1">
    <location>
        <begin position="78"/>
        <end position="102"/>
    </location>
</feature>
<feature type="domain" description="DUF112" evidence="2">
    <location>
        <begin position="34"/>
        <end position="472"/>
    </location>
</feature>
<dbReference type="OrthoDB" id="9781349at2"/>
<keyword evidence="1" id="KW-0472">Membrane</keyword>
<evidence type="ECO:0000259" key="2">
    <source>
        <dbReference type="Pfam" id="PF01970"/>
    </source>
</evidence>
<dbReference type="AlphaFoldDB" id="A0A163CLU6"/>
<dbReference type="Proteomes" id="UP000185680">
    <property type="component" value="Chromosome"/>
</dbReference>
<dbReference type="RefSeq" id="WP_066085358.1">
    <property type="nucleotide sequence ID" value="NZ_CP017476.1"/>
</dbReference>
<protein>
    <recommendedName>
        <fullName evidence="2">DUF112 domain-containing protein</fullName>
    </recommendedName>
</protein>
<feature type="transmembrane region" description="Helical" evidence="1">
    <location>
        <begin position="382"/>
        <end position="402"/>
    </location>
</feature>
<feature type="transmembrane region" description="Helical" evidence="1">
    <location>
        <begin position="341"/>
        <end position="361"/>
    </location>
</feature>
<evidence type="ECO:0000313" key="4">
    <source>
        <dbReference type="EMBL" id="OAD43522.1"/>
    </source>
</evidence>
<feature type="transmembrane region" description="Helical" evidence="1">
    <location>
        <begin position="275"/>
        <end position="295"/>
    </location>
</feature>
<feature type="transmembrane region" description="Helical" evidence="1">
    <location>
        <begin position="219"/>
        <end position="240"/>
    </location>
</feature>
<feature type="transmembrane region" description="Helical" evidence="1">
    <location>
        <begin position="497"/>
        <end position="519"/>
    </location>
</feature>
<proteinExistence type="predicted"/>
<keyword evidence="1" id="KW-0812">Transmembrane</keyword>
<organism evidence="3 6">
    <name type="scientific">Hydrogenophaga crassostreae</name>
    <dbReference type="NCBI Taxonomy" id="1763535"/>
    <lineage>
        <taxon>Bacteria</taxon>
        <taxon>Pseudomonadati</taxon>
        <taxon>Pseudomonadota</taxon>
        <taxon>Betaproteobacteria</taxon>
        <taxon>Burkholderiales</taxon>
        <taxon>Comamonadaceae</taxon>
        <taxon>Hydrogenophaga</taxon>
    </lineage>
</organism>
<evidence type="ECO:0000313" key="3">
    <source>
        <dbReference type="EMBL" id="AOW14455.1"/>
    </source>
</evidence>
<dbReference type="PANTHER" id="PTHR35342:SF5">
    <property type="entry name" value="TRICARBOXYLIC TRANSPORT PROTEIN"/>
    <property type="match status" value="1"/>
</dbReference>
<evidence type="ECO:0000313" key="5">
    <source>
        <dbReference type="Proteomes" id="UP000185657"/>
    </source>
</evidence>
<dbReference type="EMBL" id="CP017476">
    <property type="protein sequence ID" value="AOW14455.1"/>
    <property type="molecule type" value="Genomic_DNA"/>
</dbReference>
<sequence length="534" mass="55997">MNFELMDYVRLGLSAVFTADPVAVVFGLPISMTLVMVFSGLIAGIVVGAIPGLSGPFAMAVSLPILLSSFGFTPSALLPVLGFLIGLMKGATLGGAVPAILFNTPGTPDALMTTFDGYPMAKNGKAGKALRVAHFSCVAGDTFSDLVLITCAPFLAVIVEKYLDYPEKAALIILAMAFIAAVVGTSVLKGLLAALFGMFCATIGTGEDSTPRLTFGIDSLAGGFPLIAAVLGVLILGEIFKTVEELAVSRRDKRELPSVKEHGDNKLHLSDMRKLMPYIGVSAVIGTIVGALPGIGSTLAATLGYTSGQRMHKGEIPFGSGAMEGIASTEAANSAVSGSNLMPVLALGIPGNVGAVFILLAMESIGGLNPGPNVFRMTPDSVNMELVMVIGLFSLMMLANVLNWTVGGAFMRSLGVMQHIPARVLMPIVLLVTLTAVYVQEGKMLSVYVAVGFGVIGYFMRRLGISVLPFVIAYILADDFERMIRQAFSVSGSDPWFLVKSPLALVFLILALLVAVFLSRNPVGQQVVKHADKD</sequence>
<dbReference type="STRING" id="1763535.LPB072_18070"/>
<name>A0A163CLU6_9BURK</name>
<dbReference type="PANTHER" id="PTHR35342">
    <property type="entry name" value="TRICARBOXYLIC TRANSPORT PROTEIN"/>
    <property type="match status" value="1"/>
</dbReference>
<dbReference type="EMBL" id="LVWD01000003">
    <property type="protein sequence ID" value="OAD43522.1"/>
    <property type="molecule type" value="Genomic_DNA"/>
</dbReference>
<gene>
    <name evidence="3" type="ORF">LPB072_18070</name>
    <name evidence="4" type="ORF">LPB72_02965</name>
</gene>
<accession>A0A163CLU6</accession>
<feature type="transmembrane region" description="Helical" evidence="1">
    <location>
        <begin position="447"/>
        <end position="477"/>
    </location>
</feature>
<evidence type="ECO:0000256" key="1">
    <source>
        <dbReference type="SAM" id="Phobius"/>
    </source>
</evidence>
<reference evidence="3 6" key="2">
    <citation type="submission" date="2016-10" db="EMBL/GenBank/DDBJ databases">
        <title>Hydorgenophaga sp. LPB0072 isolated from gastropod.</title>
        <authorList>
            <person name="Kim E."/>
            <person name="Yi H."/>
        </authorList>
    </citation>
    <scope>NUCLEOTIDE SEQUENCE [LARGE SCALE GENOMIC DNA]</scope>
    <source>
        <strain evidence="3 6">LPB0072</strain>
    </source>
</reference>
<reference evidence="4 5" key="1">
    <citation type="submission" date="2016-02" db="EMBL/GenBank/DDBJ databases">
        <title>Draft genome sequence of Hydrogenophaga sp. LPB0072.</title>
        <authorList>
            <person name="Shin S.-K."/>
            <person name="Yi H."/>
        </authorList>
    </citation>
    <scope>NUCLEOTIDE SEQUENCE [LARGE SCALE GENOMIC DNA]</scope>
    <source>
        <strain evidence="4 5">LPB0072</strain>
    </source>
</reference>
<keyword evidence="5" id="KW-1185">Reference proteome</keyword>
<keyword evidence="1" id="KW-1133">Transmembrane helix</keyword>
<feature type="transmembrane region" description="Helical" evidence="1">
    <location>
        <begin position="37"/>
        <end position="66"/>
    </location>
</feature>
<dbReference type="KEGG" id="hyl:LPB072_18070"/>
<dbReference type="Proteomes" id="UP000185657">
    <property type="component" value="Unassembled WGS sequence"/>
</dbReference>
<dbReference type="InterPro" id="IPR002823">
    <property type="entry name" value="DUF112_TM"/>
</dbReference>
<feature type="transmembrane region" description="Helical" evidence="1">
    <location>
        <begin position="171"/>
        <end position="199"/>
    </location>
</feature>